<protein>
    <submittedName>
        <fullName evidence="6">SH3 domain-containing protein</fullName>
    </submittedName>
</protein>
<keyword evidence="4" id="KW-0732">Signal</keyword>
<feature type="domain" description="SH3b" evidence="5">
    <location>
        <begin position="263"/>
        <end position="325"/>
    </location>
</feature>
<feature type="region of interest" description="Disordered" evidence="3">
    <location>
        <begin position="243"/>
        <end position="262"/>
    </location>
</feature>
<evidence type="ECO:0000256" key="4">
    <source>
        <dbReference type="SAM" id="SignalP"/>
    </source>
</evidence>
<dbReference type="Proteomes" id="UP001596549">
    <property type="component" value="Unassembled WGS sequence"/>
</dbReference>
<dbReference type="InterPro" id="IPR002508">
    <property type="entry name" value="MurNAc-LAA_cat"/>
</dbReference>
<dbReference type="EMBL" id="JBHTCP010000013">
    <property type="protein sequence ID" value="MFC7371457.1"/>
    <property type="molecule type" value="Genomic_DNA"/>
</dbReference>
<dbReference type="PROSITE" id="PS51781">
    <property type="entry name" value="SH3B"/>
    <property type="match status" value="4"/>
</dbReference>
<dbReference type="InterPro" id="IPR017293">
    <property type="entry name" value="N-acetylmuramoyl-L-ala_amidase"/>
</dbReference>
<evidence type="ECO:0000313" key="7">
    <source>
        <dbReference type="Proteomes" id="UP001596549"/>
    </source>
</evidence>
<dbReference type="SUPFAM" id="SSF53187">
    <property type="entry name" value="Zn-dependent exopeptidases"/>
    <property type="match status" value="1"/>
</dbReference>
<proteinExistence type="predicted"/>
<keyword evidence="2" id="KW-0961">Cell wall biogenesis/degradation</keyword>
<sequence length="524" mass="55231">MKLHPYQKALVLFFVIFLCVSSIASHGAANGRTSSEATVTATNLNVRSAPGTASERIGSVPQGETVQLIAESNGWSQILYKDLNGWVHSSFLTAANQAHHVTAAANKAGTVTASSLNVRSQPHTKASITGSLKSGAKVTITAEKNGWANITSGRLSGWVSSAYILIDKKTATPPQGKPVKKQNTGTVTASYLNVRTSPSLNGTIIGGLTQNSSVTILQESSGWLNVQSGSLKGWVNGSYIQKTSGASAPRTPPPSKPATPVSGDTLTVLYDNVNLRSGPSTSFIVVGTAQQGDTFKIIKKQNDWVHISLQGGKKAWIAGWLASVSTKSGTVPPTSPQPPVPVNINLKGKRIVIDPGHGGADPGAVGKAYGTHEAMLALTTARLLATQLENAGATVIMTRSSDQYVSLSSRVHVSHYHFAHAFVSLHYNSAYDTRANGLLTFYYGNKDYALASSIDKALSAGKTGIAAKGMRIGNFQVLRTNKQPSVLVELGFLSNANDEQVVRGSLFQSRASAAIAAGLMQYFQ</sequence>
<dbReference type="InterPro" id="IPR052354">
    <property type="entry name" value="Cell_Wall_Dynamics_Protein"/>
</dbReference>
<feature type="chain" id="PRO_5045103555" evidence="4">
    <location>
        <begin position="25"/>
        <end position="524"/>
    </location>
</feature>
<comment type="caution">
    <text evidence="6">The sequence shown here is derived from an EMBL/GenBank/DDBJ whole genome shotgun (WGS) entry which is preliminary data.</text>
</comment>
<dbReference type="PIRSF" id="PIRSF037846">
    <property type="entry name" value="Autolysin_YrvJ_prd"/>
    <property type="match status" value="1"/>
</dbReference>
<dbReference type="SMART" id="SM00287">
    <property type="entry name" value="SH3b"/>
    <property type="match status" value="4"/>
</dbReference>
<dbReference type="PANTHER" id="PTHR34408:SF1">
    <property type="entry name" value="GLYCOSYL HYDROLASE FAMILY 19 DOMAIN-CONTAINING PROTEIN HI_1415"/>
    <property type="match status" value="1"/>
</dbReference>
<reference evidence="7" key="1">
    <citation type="journal article" date="2019" name="Int. J. Syst. Evol. Microbiol.">
        <title>The Global Catalogue of Microorganisms (GCM) 10K type strain sequencing project: providing services to taxonomists for standard genome sequencing and annotation.</title>
        <authorList>
            <consortium name="The Broad Institute Genomics Platform"/>
            <consortium name="The Broad Institute Genome Sequencing Center for Infectious Disease"/>
            <person name="Wu L."/>
            <person name="Ma J."/>
        </authorList>
    </citation>
    <scope>NUCLEOTIDE SEQUENCE [LARGE SCALE GENOMIC DNA]</scope>
    <source>
        <strain evidence="7">NBRC 106396</strain>
    </source>
</reference>
<organism evidence="6 7">
    <name type="scientific">Fictibacillus iocasae</name>
    <dbReference type="NCBI Taxonomy" id="2715437"/>
    <lineage>
        <taxon>Bacteria</taxon>
        <taxon>Bacillati</taxon>
        <taxon>Bacillota</taxon>
        <taxon>Bacilli</taxon>
        <taxon>Bacillales</taxon>
        <taxon>Fictibacillaceae</taxon>
        <taxon>Fictibacillus</taxon>
    </lineage>
</organism>
<keyword evidence="7" id="KW-1185">Reference proteome</keyword>
<gene>
    <name evidence="6" type="ORF">ACFQPF_07200</name>
</gene>
<accession>A0ABW2NNU5</accession>
<evidence type="ECO:0000313" key="6">
    <source>
        <dbReference type="EMBL" id="MFC7371457.1"/>
    </source>
</evidence>
<feature type="signal peptide" evidence="4">
    <location>
        <begin position="1"/>
        <end position="24"/>
    </location>
</feature>
<dbReference type="Gene3D" id="3.40.630.40">
    <property type="entry name" value="Zn-dependent exopeptidases"/>
    <property type="match status" value="1"/>
</dbReference>
<dbReference type="SMART" id="SM00646">
    <property type="entry name" value="Ami_3"/>
    <property type="match status" value="1"/>
</dbReference>
<dbReference type="RefSeq" id="WP_379748042.1">
    <property type="nucleotide sequence ID" value="NZ_JBHTCP010000013.1"/>
</dbReference>
<dbReference type="Pfam" id="PF08239">
    <property type="entry name" value="SH3_3"/>
    <property type="match status" value="4"/>
</dbReference>
<evidence type="ECO:0000256" key="1">
    <source>
        <dbReference type="ARBA" id="ARBA00022801"/>
    </source>
</evidence>
<dbReference type="PANTHER" id="PTHR34408">
    <property type="entry name" value="FAMILY PROTEIN, PUTATIVE-RELATED"/>
    <property type="match status" value="1"/>
</dbReference>
<dbReference type="InterPro" id="IPR003646">
    <property type="entry name" value="SH3-like_bac-type"/>
</dbReference>
<dbReference type="Gene3D" id="2.30.30.40">
    <property type="entry name" value="SH3 Domains"/>
    <property type="match status" value="4"/>
</dbReference>
<feature type="domain" description="SH3b" evidence="5">
    <location>
        <begin position="34"/>
        <end position="96"/>
    </location>
</feature>
<dbReference type="Pfam" id="PF01520">
    <property type="entry name" value="Amidase_3"/>
    <property type="match status" value="1"/>
</dbReference>
<evidence type="ECO:0000259" key="5">
    <source>
        <dbReference type="PROSITE" id="PS51781"/>
    </source>
</evidence>
<feature type="domain" description="SH3b" evidence="5">
    <location>
        <begin position="106"/>
        <end position="168"/>
    </location>
</feature>
<evidence type="ECO:0000256" key="3">
    <source>
        <dbReference type="SAM" id="MobiDB-lite"/>
    </source>
</evidence>
<evidence type="ECO:0000256" key="2">
    <source>
        <dbReference type="ARBA" id="ARBA00023316"/>
    </source>
</evidence>
<keyword evidence="1" id="KW-0378">Hydrolase</keyword>
<feature type="domain" description="SH3b" evidence="5">
    <location>
        <begin position="182"/>
        <end position="244"/>
    </location>
</feature>
<dbReference type="CDD" id="cd02696">
    <property type="entry name" value="MurNAc-LAA"/>
    <property type="match status" value="1"/>
</dbReference>
<name>A0ABW2NNU5_9BACL</name>